<keyword evidence="2 6" id="KW-0689">Ribosomal protein</keyword>
<dbReference type="GO" id="GO:1990904">
    <property type="term" value="C:ribonucleoprotein complex"/>
    <property type="evidence" value="ECO:0007669"/>
    <property type="project" value="UniProtKB-KW"/>
</dbReference>
<dbReference type="GO" id="GO:0005840">
    <property type="term" value="C:ribosome"/>
    <property type="evidence" value="ECO:0007669"/>
    <property type="project" value="UniProtKB-KW"/>
</dbReference>
<keyword evidence="6" id="KW-0496">Mitochondrion</keyword>
<dbReference type="PANTHER" id="PTHR35928">
    <property type="entry name" value="RIBOSOMAL PROTEIN S3, MITOCHONDRIAL"/>
    <property type="match status" value="1"/>
</dbReference>
<evidence type="ECO:0000256" key="1">
    <source>
        <dbReference type="ARBA" id="ARBA00010761"/>
    </source>
</evidence>
<comment type="similarity">
    <text evidence="1">Belongs to the universal ribosomal protein uS3 family.</text>
</comment>
<organism evidence="6">
    <name type="scientific">Coleochaete scutata</name>
    <dbReference type="NCBI Taxonomy" id="3125"/>
    <lineage>
        <taxon>Eukaryota</taxon>
        <taxon>Viridiplantae</taxon>
        <taxon>Streptophyta</taxon>
        <taxon>Coleochaetophyceae</taxon>
        <taxon>Coleochaetales</taxon>
        <taxon>Coleochaetaceae</taxon>
        <taxon>Coleochaete</taxon>
    </lineage>
</organism>
<dbReference type="AlphaFoldDB" id="A0A6G9IG43"/>
<feature type="domain" description="Small ribosomal subunit protein uS3 C-terminal" evidence="5">
    <location>
        <begin position="144"/>
        <end position="229"/>
    </location>
</feature>
<evidence type="ECO:0000256" key="2">
    <source>
        <dbReference type="ARBA" id="ARBA00022980"/>
    </source>
</evidence>
<name>A0A6G9IG43_COLSC</name>
<dbReference type="InterPro" id="IPR036419">
    <property type="entry name" value="Ribosomal_S3_C_sf"/>
</dbReference>
<dbReference type="EMBL" id="MK720949">
    <property type="protein sequence ID" value="QIQ23003.1"/>
    <property type="molecule type" value="Genomic_DNA"/>
</dbReference>
<protein>
    <submittedName>
        <fullName evidence="6">Ribosomal protein S3</fullName>
    </submittedName>
</protein>
<geneLocation type="mitochondrion" evidence="6"/>
<dbReference type="PANTHER" id="PTHR35928:SF2">
    <property type="entry name" value="SMALL RIBOSOMAL SUBUNIT PROTEIN US3M"/>
    <property type="match status" value="1"/>
</dbReference>
<dbReference type="InterPro" id="IPR001351">
    <property type="entry name" value="Ribosomal_uS3_C"/>
</dbReference>
<dbReference type="Pfam" id="PF00189">
    <property type="entry name" value="Ribosomal_S3_C"/>
    <property type="match status" value="1"/>
</dbReference>
<dbReference type="GO" id="GO:0006412">
    <property type="term" value="P:translation"/>
    <property type="evidence" value="ECO:0007669"/>
    <property type="project" value="InterPro"/>
</dbReference>
<evidence type="ECO:0000259" key="5">
    <source>
        <dbReference type="Pfam" id="PF00189"/>
    </source>
</evidence>
<keyword evidence="4" id="KW-0812">Transmembrane</keyword>
<reference evidence="6" key="1">
    <citation type="submission" date="2019-03" db="EMBL/GenBank/DDBJ databases">
        <authorList>
            <person name="Cox C."/>
        </authorList>
    </citation>
    <scope>NUCLEOTIDE SEQUENCE</scope>
</reference>
<evidence type="ECO:0000313" key="6">
    <source>
        <dbReference type="EMBL" id="QIQ23003.1"/>
    </source>
</evidence>
<evidence type="ECO:0000256" key="4">
    <source>
        <dbReference type="SAM" id="Phobius"/>
    </source>
</evidence>
<evidence type="ECO:0000256" key="3">
    <source>
        <dbReference type="ARBA" id="ARBA00023274"/>
    </source>
</evidence>
<gene>
    <name evidence="6" type="primary">rps3</name>
</gene>
<dbReference type="Gene3D" id="3.30.1140.32">
    <property type="entry name" value="Ribosomal protein S3, C-terminal domain"/>
    <property type="match status" value="1"/>
</dbReference>
<feature type="transmembrane region" description="Helical" evidence="4">
    <location>
        <begin position="6"/>
        <end position="30"/>
    </location>
</feature>
<proteinExistence type="inferred from homology"/>
<accession>A0A6G9IG43</accession>
<dbReference type="SUPFAM" id="SSF54821">
    <property type="entry name" value="Ribosomal protein S3 C-terminal domain"/>
    <property type="match status" value="1"/>
</dbReference>
<feature type="transmembrane region" description="Helical" evidence="4">
    <location>
        <begin position="42"/>
        <end position="58"/>
    </location>
</feature>
<dbReference type="InterPro" id="IPR044954">
    <property type="entry name" value="Ribosomal_uS3m_plant"/>
</dbReference>
<sequence>MLNYYLKIIFYVIIFKVFVRLLILNGVFVLDDVLFIVIQRKLFFIFFIRFLAISLEVYKQDRPGTEGASRATQANELGKTRKAKLPNESLLAKGHEMRKKIVKNSNYWRNIESVLSLEASNDVQIIPVRSTSLFQSASLLAQEICVQLMQKQSFPKIWKNISRSLNRQKPKVIKGMRISCSGRLNGAEIAKTESRQWGETSLHVFQDQIDYAKKFSLSPYGILGVKVWISYSE</sequence>
<keyword evidence="3" id="KW-0687">Ribonucleoprotein</keyword>
<keyword evidence="4" id="KW-0472">Membrane</keyword>
<keyword evidence="4" id="KW-1133">Transmembrane helix</keyword>
<dbReference type="GO" id="GO:0003735">
    <property type="term" value="F:structural constituent of ribosome"/>
    <property type="evidence" value="ECO:0007669"/>
    <property type="project" value="InterPro"/>
</dbReference>